<gene>
    <name evidence="2" type="primary">LOC118288645</name>
</gene>
<accession>A0A8D2ZXU3</accession>
<keyword evidence="1" id="KW-0812">Transmembrane</keyword>
<sequence length="170" mass="18523">MVKKNCSAGQKWDTLVNDCVRNTAPATQVDAVTALSPALWIFVVLATVGSILVLALWFVIYRRQTRPRQESLQKTEPKATIHPLPSERNGQEEMFLRAAEAVSPCAHLHLGAQRGSEREEGFIACRGHAKHAGEEAGRGQSACSTMREHNRLPLPATELGGTALVTTKTV</sequence>
<keyword evidence="1" id="KW-1133">Transmembrane helix</keyword>
<evidence type="ECO:0000256" key="1">
    <source>
        <dbReference type="SAM" id="Phobius"/>
    </source>
</evidence>
<organism evidence="2 3">
    <name type="scientific">Scophthalmus maximus</name>
    <name type="common">Turbot</name>
    <name type="synonym">Psetta maxima</name>
    <dbReference type="NCBI Taxonomy" id="52904"/>
    <lineage>
        <taxon>Eukaryota</taxon>
        <taxon>Metazoa</taxon>
        <taxon>Chordata</taxon>
        <taxon>Craniata</taxon>
        <taxon>Vertebrata</taxon>
        <taxon>Euteleostomi</taxon>
        <taxon>Actinopterygii</taxon>
        <taxon>Neopterygii</taxon>
        <taxon>Teleostei</taxon>
        <taxon>Neoteleostei</taxon>
        <taxon>Acanthomorphata</taxon>
        <taxon>Carangaria</taxon>
        <taxon>Pleuronectiformes</taxon>
        <taxon>Pleuronectoidei</taxon>
        <taxon>Scophthalmidae</taxon>
        <taxon>Scophthalmus</taxon>
    </lineage>
</organism>
<reference evidence="2" key="2">
    <citation type="submission" date="2025-08" db="UniProtKB">
        <authorList>
            <consortium name="Ensembl"/>
        </authorList>
    </citation>
    <scope>IDENTIFICATION</scope>
</reference>
<protein>
    <submittedName>
        <fullName evidence="2">Uncharacterized protein</fullName>
    </submittedName>
</protein>
<proteinExistence type="predicted"/>
<keyword evidence="1" id="KW-0472">Membrane</keyword>
<evidence type="ECO:0000313" key="3">
    <source>
        <dbReference type="Proteomes" id="UP000694558"/>
    </source>
</evidence>
<dbReference type="Proteomes" id="UP000694558">
    <property type="component" value="Chromosome 19"/>
</dbReference>
<dbReference type="Ensembl" id="ENSSMAT00000009425.2">
    <property type="protein sequence ID" value="ENSSMAP00000009314.2"/>
    <property type="gene ID" value="ENSSMAG00000005738.2"/>
</dbReference>
<dbReference type="AlphaFoldDB" id="A0A8D2ZXU3"/>
<reference evidence="2" key="1">
    <citation type="submission" date="2023-05" db="EMBL/GenBank/DDBJ databases">
        <title>High-quality long-read genome of Scophthalmus maximus.</title>
        <authorList>
            <person name="Lien S."/>
            <person name="Martinez P."/>
        </authorList>
    </citation>
    <scope>NUCLEOTIDE SEQUENCE [LARGE SCALE GENOMIC DNA]</scope>
</reference>
<name>A0A8D2ZXU3_SCOMX</name>
<dbReference type="GeneTree" id="ENSGT00940000176980"/>
<feature type="transmembrane region" description="Helical" evidence="1">
    <location>
        <begin position="38"/>
        <end position="60"/>
    </location>
</feature>
<evidence type="ECO:0000313" key="2">
    <source>
        <dbReference type="Ensembl" id="ENSSMAP00000009314.2"/>
    </source>
</evidence>